<dbReference type="EMBL" id="CM007386">
    <property type="protein sequence ID" value="ONK67160.1"/>
    <property type="molecule type" value="Genomic_DNA"/>
</dbReference>
<keyword evidence="1" id="KW-0175">Coiled coil</keyword>
<organism evidence="2 3">
    <name type="scientific">Asparagus officinalis</name>
    <name type="common">Garden asparagus</name>
    <dbReference type="NCBI Taxonomy" id="4686"/>
    <lineage>
        <taxon>Eukaryota</taxon>
        <taxon>Viridiplantae</taxon>
        <taxon>Streptophyta</taxon>
        <taxon>Embryophyta</taxon>
        <taxon>Tracheophyta</taxon>
        <taxon>Spermatophyta</taxon>
        <taxon>Magnoliopsida</taxon>
        <taxon>Liliopsida</taxon>
        <taxon>Asparagales</taxon>
        <taxon>Asparagaceae</taxon>
        <taxon>Asparagoideae</taxon>
        <taxon>Asparagus</taxon>
    </lineage>
</organism>
<dbReference type="AlphaFoldDB" id="A0A5P1ESX7"/>
<gene>
    <name evidence="2" type="ORF">A4U43_C06F16640</name>
</gene>
<dbReference type="Proteomes" id="UP000243459">
    <property type="component" value="Chromosome 6"/>
</dbReference>
<sequence length="211" mass="24266">MIGKLFNGGLFLHQFKPFLDSRINSIRDAGYPDLAKAIVDDLGCLEHELQMLRELRDAGASSFIAANLDARLQTWRDTRVFAEFEFQVQRDRVDRVEANLDVRSSSLDDLDLSIASCETKIEQFRRGLREEEETLSILQMMKVQDQQAHTALSEELKSLKQKLVETEEIAAKTLATTEESLRAELQDELRQAYDEKLSKFSQQIFSHRLDV</sequence>
<evidence type="ECO:0000256" key="1">
    <source>
        <dbReference type="SAM" id="Coils"/>
    </source>
</evidence>
<keyword evidence="3" id="KW-1185">Reference proteome</keyword>
<reference evidence="3" key="1">
    <citation type="journal article" date="2017" name="Nat. Commun.">
        <title>The asparagus genome sheds light on the origin and evolution of a young Y chromosome.</title>
        <authorList>
            <person name="Harkess A."/>
            <person name="Zhou J."/>
            <person name="Xu C."/>
            <person name="Bowers J.E."/>
            <person name="Van der Hulst R."/>
            <person name="Ayyampalayam S."/>
            <person name="Mercati F."/>
            <person name="Riccardi P."/>
            <person name="McKain M.R."/>
            <person name="Kakrana A."/>
            <person name="Tang H."/>
            <person name="Ray J."/>
            <person name="Groenendijk J."/>
            <person name="Arikit S."/>
            <person name="Mathioni S.M."/>
            <person name="Nakano M."/>
            <person name="Shan H."/>
            <person name="Telgmann-Rauber A."/>
            <person name="Kanno A."/>
            <person name="Yue Z."/>
            <person name="Chen H."/>
            <person name="Li W."/>
            <person name="Chen Y."/>
            <person name="Xu X."/>
            <person name="Zhang Y."/>
            <person name="Luo S."/>
            <person name="Chen H."/>
            <person name="Gao J."/>
            <person name="Mao Z."/>
            <person name="Pires J.C."/>
            <person name="Luo M."/>
            <person name="Kudrna D."/>
            <person name="Wing R.A."/>
            <person name="Meyers B.C."/>
            <person name="Yi K."/>
            <person name="Kong H."/>
            <person name="Lavrijsen P."/>
            <person name="Sunseri F."/>
            <person name="Falavigna A."/>
            <person name="Ye Y."/>
            <person name="Leebens-Mack J.H."/>
            <person name="Chen G."/>
        </authorList>
    </citation>
    <scope>NUCLEOTIDE SEQUENCE [LARGE SCALE GENOMIC DNA]</scope>
    <source>
        <strain evidence="3">cv. DH0086</strain>
    </source>
</reference>
<evidence type="ECO:0000313" key="2">
    <source>
        <dbReference type="EMBL" id="ONK67160.1"/>
    </source>
</evidence>
<name>A0A5P1ESX7_ASPOF</name>
<proteinExistence type="predicted"/>
<protein>
    <submittedName>
        <fullName evidence="2">Uncharacterized protein</fullName>
    </submittedName>
</protein>
<feature type="coiled-coil region" evidence="1">
    <location>
        <begin position="114"/>
        <end position="195"/>
    </location>
</feature>
<evidence type="ECO:0000313" key="3">
    <source>
        <dbReference type="Proteomes" id="UP000243459"/>
    </source>
</evidence>
<dbReference type="Gramene" id="ONK67160">
    <property type="protein sequence ID" value="ONK67160"/>
    <property type="gene ID" value="A4U43_C06F16640"/>
</dbReference>
<accession>A0A5P1ESX7</accession>